<keyword evidence="4" id="KW-1185">Reference proteome</keyword>
<dbReference type="PANTHER" id="PTHR46929">
    <property type="entry name" value="EXPRESSED PROTEIN"/>
    <property type="match status" value="1"/>
</dbReference>
<feature type="region of interest" description="Disordered" evidence="1">
    <location>
        <begin position="153"/>
        <end position="186"/>
    </location>
</feature>
<dbReference type="Proteomes" id="UP001153076">
    <property type="component" value="Unassembled WGS sequence"/>
</dbReference>
<evidence type="ECO:0000313" key="4">
    <source>
        <dbReference type="Proteomes" id="UP001153076"/>
    </source>
</evidence>
<gene>
    <name evidence="3" type="ORF">Cgig2_027622</name>
</gene>
<evidence type="ECO:0000259" key="2">
    <source>
        <dbReference type="Pfam" id="PF12776"/>
    </source>
</evidence>
<dbReference type="OrthoDB" id="1301570at2759"/>
<sequence>MKRRKLNFGGRNQCQRIELLIFLANEVQKENRPSNSFKSSSYVATANAISKKFNVKCLPEYIDNHLKIVKNAWAVISKLRGKESGFGWDDNLKMITASPTMYNTYTETNPTHKKYLNKQIDMYDEMAVVVGKDVAQRSGAKFFDDVEIHSHGNTTNLEEKGDGDSKFMKDSDKQSASSAPLESRKR</sequence>
<dbReference type="AlphaFoldDB" id="A0A9Q1GW56"/>
<dbReference type="Pfam" id="PF12776">
    <property type="entry name" value="Myb_DNA-bind_3"/>
    <property type="match status" value="1"/>
</dbReference>
<name>A0A9Q1GW56_9CARY</name>
<dbReference type="InterPro" id="IPR024752">
    <property type="entry name" value="Myb/SANT-like_dom"/>
</dbReference>
<feature type="domain" description="Myb/SANT-like" evidence="2">
    <location>
        <begin position="22"/>
        <end position="105"/>
    </location>
</feature>
<accession>A0A9Q1GW56</accession>
<organism evidence="3 4">
    <name type="scientific">Carnegiea gigantea</name>
    <dbReference type="NCBI Taxonomy" id="171969"/>
    <lineage>
        <taxon>Eukaryota</taxon>
        <taxon>Viridiplantae</taxon>
        <taxon>Streptophyta</taxon>
        <taxon>Embryophyta</taxon>
        <taxon>Tracheophyta</taxon>
        <taxon>Spermatophyta</taxon>
        <taxon>Magnoliopsida</taxon>
        <taxon>eudicotyledons</taxon>
        <taxon>Gunneridae</taxon>
        <taxon>Pentapetalae</taxon>
        <taxon>Caryophyllales</taxon>
        <taxon>Cactineae</taxon>
        <taxon>Cactaceae</taxon>
        <taxon>Cactoideae</taxon>
        <taxon>Echinocereeae</taxon>
        <taxon>Carnegiea</taxon>
    </lineage>
</organism>
<comment type="caution">
    <text evidence="3">The sequence shown here is derived from an EMBL/GenBank/DDBJ whole genome shotgun (WGS) entry which is preliminary data.</text>
</comment>
<proteinExistence type="predicted"/>
<evidence type="ECO:0000256" key="1">
    <source>
        <dbReference type="SAM" id="MobiDB-lite"/>
    </source>
</evidence>
<dbReference type="EMBL" id="JAKOGI010001059">
    <property type="protein sequence ID" value="KAJ8428051.1"/>
    <property type="molecule type" value="Genomic_DNA"/>
</dbReference>
<protein>
    <recommendedName>
        <fullName evidence="2">Myb/SANT-like domain-containing protein</fullName>
    </recommendedName>
</protein>
<feature type="compositionally biased region" description="Basic and acidic residues" evidence="1">
    <location>
        <begin position="157"/>
        <end position="173"/>
    </location>
</feature>
<dbReference type="PANTHER" id="PTHR46929:SF23">
    <property type="entry name" value="L10-INTERACTING MYB DOMAIN-CONTAINING PROTEIN-LIKE"/>
    <property type="match status" value="1"/>
</dbReference>
<reference evidence="3" key="1">
    <citation type="submission" date="2022-04" db="EMBL/GenBank/DDBJ databases">
        <title>Carnegiea gigantea Genome sequencing and assembly v2.</title>
        <authorList>
            <person name="Copetti D."/>
            <person name="Sanderson M.J."/>
            <person name="Burquez A."/>
            <person name="Wojciechowski M.F."/>
        </authorList>
    </citation>
    <scope>NUCLEOTIDE SEQUENCE</scope>
    <source>
        <strain evidence="3">SGP5-SGP5p</strain>
        <tissue evidence="3">Aerial part</tissue>
    </source>
</reference>
<evidence type="ECO:0000313" key="3">
    <source>
        <dbReference type="EMBL" id="KAJ8428051.1"/>
    </source>
</evidence>